<keyword evidence="1" id="KW-0809">Transit peptide</keyword>
<protein>
    <submittedName>
        <fullName evidence="4">Glycine cleavage system protein T</fullName>
    </submittedName>
</protein>
<evidence type="ECO:0000256" key="1">
    <source>
        <dbReference type="ARBA" id="ARBA00022946"/>
    </source>
</evidence>
<dbReference type="RefSeq" id="WP_420241286.1">
    <property type="nucleotide sequence ID" value="NZ_BOPV01000001.1"/>
</dbReference>
<dbReference type="Proteomes" id="UP000681075">
    <property type="component" value="Unassembled WGS sequence"/>
</dbReference>
<dbReference type="InterPro" id="IPR027266">
    <property type="entry name" value="TrmE/GcvT-like"/>
</dbReference>
<organism evidence="4 5">
    <name type="scientific">Roseiterribacter gracilis</name>
    <dbReference type="NCBI Taxonomy" id="2812848"/>
    <lineage>
        <taxon>Bacteria</taxon>
        <taxon>Pseudomonadati</taxon>
        <taxon>Pseudomonadota</taxon>
        <taxon>Alphaproteobacteria</taxon>
        <taxon>Rhodospirillales</taxon>
        <taxon>Roseiterribacteraceae</taxon>
        <taxon>Roseiterribacter</taxon>
    </lineage>
</organism>
<feature type="domain" description="GCVT N-terminal" evidence="2">
    <location>
        <begin position="16"/>
        <end position="107"/>
    </location>
</feature>
<keyword evidence="5" id="KW-1185">Reference proteome</keyword>
<dbReference type="EMBL" id="BOPV01000001">
    <property type="protein sequence ID" value="GIL38308.1"/>
    <property type="molecule type" value="Genomic_DNA"/>
</dbReference>
<comment type="caution">
    <text evidence="4">The sequence shown here is derived from an EMBL/GenBank/DDBJ whole genome shotgun (WGS) entry which is preliminary data.</text>
</comment>
<dbReference type="Gene3D" id="3.30.1360.120">
    <property type="entry name" value="Probable tRNA modification gtpase trme, domain 1"/>
    <property type="match status" value="2"/>
</dbReference>
<dbReference type="AlphaFoldDB" id="A0A8S8X5Z7"/>
<dbReference type="InterPro" id="IPR017703">
    <property type="entry name" value="YgfZ/GCV_T_CS"/>
</dbReference>
<evidence type="ECO:0000313" key="5">
    <source>
        <dbReference type="Proteomes" id="UP000681075"/>
    </source>
</evidence>
<dbReference type="PANTHER" id="PTHR22602">
    <property type="entry name" value="TRANSFERASE CAF17, MITOCHONDRIAL-RELATED"/>
    <property type="match status" value="1"/>
</dbReference>
<name>A0A8S8X5Z7_9PROT</name>
<dbReference type="Pfam" id="PF01571">
    <property type="entry name" value="GCV_T"/>
    <property type="match status" value="1"/>
</dbReference>
<reference evidence="4" key="1">
    <citation type="submission" date="2021-02" db="EMBL/GenBank/DDBJ databases">
        <title>Genome sequence of Rhodospirillales sp. strain TMPK1 isolated from soil.</title>
        <authorList>
            <person name="Nakai R."/>
            <person name="Kusada H."/>
            <person name="Tamaki H."/>
        </authorList>
    </citation>
    <scope>NUCLEOTIDE SEQUENCE</scope>
    <source>
        <strain evidence="4">TMPK1</strain>
    </source>
</reference>
<dbReference type="InterPro" id="IPR045179">
    <property type="entry name" value="YgfZ/GcvT"/>
</dbReference>
<feature type="domain" description="CAF17 C-terminal" evidence="3">
    <location>
        <begin position="210"/>
        <end position="278"/>
    </location>
</feature>
<evidence type="ECO:0000259" key="3">
    <source>
        <dbReference type="Pfam" id="PF25455"/>
    </source>
</evidence>
<dbReference type="PANTHER" id="PTHR22602:SF0">
    <property type="entry name" value="TRANSFERASE CAF17, MITOCHONDRIAL-RELATED"/>
    <property type="match status" value="1"/>
</dbReference>
<dbReference type="SUPFAM" id="SSF103025">
    <property type="entry name" value="Folate-binding domain"/>
    <property type="match status" value="1"/>
</dbReference>
<gene>
    <name evidence="4" type="ORF">TMPK1_05450</name>
</gene>
<sequence>MTTPSFRTKLDDRGLLRVGGPDRVDFLQGLITNDVAAIPAGTARYAWLLTPQGRFLHEMIVRDDGDSLLLDVEAARRDDLLKRLTRFRLRAKVELADVTSDFSVWAGWGAPRDATEWPELAIHHPDPRLDALGSRALLPAGADLHANATRDDWDLHRLTVGVPDGSRDCPVEDALAVESNLDLLHGVAWDKGCYVGQELTARTHFRALVKKRLAPVVIDGDAPSFGAILSDASGKELGEMRSSNRGRGLALLRTDAINGDVTLHAGTAKLTVQRPDWLITHG</sequence>
<dbReference type="InterPro" id="IPR057460">
    <property type="entry name" value="CAF17_C"/>
</dbReference>
<evidence type="ECO:0000259" key="2">
    <source>
        <dbReference type="Pfam" id="PF01571"/>
    </source>
</evidence>
<evidence type="ECO:0000313" key="4">
    <source>
        <dbReference type="EMBL" id="GIL38308.1"/>
    </source>
</evidence>
<proteinExistence type="predicted"/>
<accession>A0A8S8X5Z7</accession>
<dbReference type="GO" id="GO:0016226">
    <property type="term" value="P:iron-sulfur cluster assembly"/>
    <property type="evidence" value="ECO:0007669"/>
    <property type="project" value="TreeGrafter"/>
</dbReference>
<dbReference type="InterPro" id="IPR006222">
    <property type="entry name" value="GCVT_N"/>
</dbReference>
<dbReference type="Pfam" id="PF25455">
    <property type="entry name" value="Beta-barrel_CAF17_C"/>
    <property type="match status" value="1"/>
</dbReference>
<dbReference type="NCBIfam" id="TIGR03317">
    <property type="entry name" value="ygfZ_signature"/>
    <property type="match status" value="1"/>
</dbReference>